<protein>
    <submittedName>
        <fullName evidence="1">Uncharacterized protein</fullName>
    </submittedName>
</protein>
<dbReference type="AlphaFoldDB" id="A0A8S9UYM3"/>
<name>A0A8S9UYM3_PHYIN</name>
<proteinExistence type="predicted"/>
<dbReference type="EMBL" id="JAACNO010000730">
    <property type="protein sequence ID" value="KAF4145443.1"/>
    <property type="molecule type" value="Genomic_DNA"/>
</dbReference>
<comment type="caution">
    <text evidence="1">The sequence shown here is derived from an EMBL/GenBank/DDBJ whole genome shotgun (WGS) entry which is preliminary data.</text>
</comment>
<sequence length="180" mass="20478">MPTKYRRYTLYTKLRVLEAARNGLDWEAVAGDNNVNLSTACNWVQRYPNFEDVISPAPRGGKTAQKMTPACVKFPQDQLATDPDLTLRQLADMLETSLCVTVRPQTVKNHLDAALSTMKQFHKEPQYMNTAQNKLKRRDYLIQLQRYQAALLSREQVTLLRGEQSNPLGTEQGCVDCGSW</sequence>
<evidence type="ECO:0000313" key="2">
    <source>
        <dbReference type="Proteomes" id="UP000704712"/>
    </source>
</evidence>
<dbReference type="SUPFAM" id="SSF46689">
    <property type="entry name" value="Homeodomain-like"/>
    <property type="match status" value="1"/>
</dbReference>
<dbReference type="InterPro" id="IPR009057">
    <property type="entry name" value="Homeodomain-like_sf"/>
</dbReference>
<reference evidence="1" key="1">
    <citation type="submission" date="2020-03" db="EMBL/GenBank/DDBJ databases">
        <title>Hybrid Assembly of Korean Phytophthora infestans isolates.</title>
        <authorList>
            <person name="Prokchorchik M."/>
            <person name="Lee Y."/>
            <person name="Seo J."/>
            <person name="Cho J.-H."/>
            <person name="Park Y.-E."/>
            <person name="Jang D.-C."/>
            <person name="Im J.-S."/>
            <person name="Choi J.-G."/>
            <person name="Park H.-J."/>
            <person name="Lee G.-B."/>
            <person name="Lee Y.-G."/>
            <person name="Hong S.-Y."/>
            <person name="Cho K."/>
            <person name="Sohn K.H."/>
        </authorList>
    </citation>
    <scope>NUCLEOTIDE SEQUENCE</scope>
    <source>
        <strain evidence="1">KR_2_A2</strain>
    </source>
</reference>
<dbReference type="Proteomes" id="UP000704712">
    <property type="component" value="Unassembled WGS sequence"/>
</dbReference>
<evidence type="ECO:0000313" key="1">
    <source>
        <dbReference type="EMBL" id="KAF4145443.1"/>
    </source>
</evidence>
<organism evidence="1 2">
    <name type="scientific">Phytophthora infestans</name>
    <name type="common">Potato late blight agent</name>
    <name type="synonym">Botrytis infestans</name>
    <dbReference type="NCBI Taxonomy" id="4787"/>
    <lineage>
        <taxon>Eukaryota</taxon>
        <taxon>Sar</taxon>
        <taxon>Stramenopiles</taxon>
        <taxon>Oomycota</taxon>
        <taxon>Peronosporomycetes</taxon>
        <taxon>Peronosporales</taxon>
        <taxon>Peronosporaceae</taxon>
        <taxon>Phytophthora</taxon>
    </lineage>
</organism>
<accession>A0A8S9UYM3</accession>
<gene>
    <name evidence="1" type="ORF">GN958_ATG05363</name>
</gene>